<dbReference type="Proteomes" id="UP000235392">
    <property type="component" value="Unassembled WGS sequence"/>
</dbReference>
<dbReference type="EMBL" id="PGCI01000020">
    <property type="protein sequence ID" value="PLW48882.1"/>
    <property type="molecule type" value="Genomic_DNA"/>
</dbReference>
<sequence length="787" mass="87333">MSASGGRPAPRHKASRVPMGDKISSICSHIEKFQLNPKTFLTAFLHHSSINAAFRRRFWGTVGWASTRRLLMNIKLLAIRIVRLQRPSSGTYPKGSYVNSSDVTVEFFTEAARLARIQTLTSEMPFLYQLLVAKLQANGTPAELDDGDEELAPNDENDQSNLASQSSDIIPADGTNEPAANQPGPTATPLDRLAASEDDPNNQQAANQSSGLTPTPVERLSVTEEDVNEIEGGFYRKSTDPQVRQHVRVETIARTICAMVSFGANRRHNGFQLSNSLMFLSSGVTERVNAYLNYIGLSSSRKTAHLALKCLGKEAEEKLKSRFSLENNSILSPNICYDNLDFQQKVHMHSVGHSNIMFHGTWGYIHSVPPSIVPSLNPAELTTEALNRALHAASKINIRPSMFAPTWESTTHFEATLKSQLMDVALTYVVESTDSCIPLPRSPPPVNPLTPELPNISMLRLMLASDNSAAGVGEVFTGVIQQSGLSSKDFHSRLQIIEGDLGSCNLFDSLRNQRTPARHCHTSMDNVLPIPGAAHTLWNLGQAIYLEHWGDETHARDTGAWRSLHALGIPVNKPVTKKDFNLMLSHIERIHHATLIYCLLVVLKIESKPLDGQLLKKTSKEIQELVDTTYEKFCSGAASRSEIAKESVSHRNMILRIRDFATVLEAKHAMKAGDPGRLIYIWKQWAVMGQGMPKLPHYSKHLPKLIVMLEEGLPPSIAQIVLGTMLICPTGKEDQFSATDYFLEIQNYWLKHFFNHSGIGTNIDRLKDVFSINIPIVSFVQPSYLNN</sequence>
<evidence type="ECO:0000313" key="3">
    <source>
        <dbReference type="EMBL" id="PLW48882.1"/>
    </source>
</evidence>
<name>A0A2N5VFX0_9BASI</name>
<reference evidence="3 4" key="1">
    <citation type="submission" date="2017-11" db="EMBL/GenBank/DDBJ databases">
        <title>De novo assembly and phasing of dikaryotic genomes from two isolates of Puccinia coronata f. sp. avenae, the causal agent of oat crown rust.</title>
        <authorList>
            <person name="Miller M.E."/>
            <person name="Zhang Y."/>
            <person name="Omidvar V."/>
            <person name="Sperschneider J."/>
            <person name="Schwessinger B."/>
            <person name="Raley C."/>
            <person name="Palmer J.M."/>
            <person name="Garnica D."/>
            <person name="Upadhyaya N."/>
            <person name="Rathjen J."/>
            <person name="Taylor J.M."/>
            <person name="Park R.F."/>
            <person name="Dodds P.N."/>
            <person name="Hirsch C.D."/>
            <person name="Kianian S.F."/>
            <person name="Figueroa M."/>
        </authorList>
    </citation>
    <scope>NUCLEOTIDE SEQUENCE [LARGE SCALE GENOMIC DNA]</scope>
    <source>
        <strain evidence="3">12SD80</strain>
    </source>
</reference>
<evidence type="ECO:0000256" key="1">
    <source>
        <dbReference type="SAM" id="MobiDB-lite"/>
    </source>
</evidence>
<protein>
    <recommendedName>
        <fullName evidence="2">DUF6589 domain-containing protein</fullName>
    </recommendedName>
</protein>
<evidence type="ECO:0000259" key="2">
    <source>
        <dbReference type="Pfam" id="PF20231"/>
    </source>
</evidence>
<dbReference type="AlphaFoldDB" id="A0A2N5VFX0"/>
<organism evidence="3 4">
    <name type="scientific">Puccinia coronata f. sp. avenae</name>
    <dbReference type="NCBI Taxonomy" id="200324"/>
    <lineage>
        <taxon>Eukaryota</taxon>
        <taxon>Fungi</taxon>
        <taxon>Dikarya</taxon>
        <taxon>Basidiomycota</taxon>
        <taxon>Pucciniomycotina</taxon>
        <taxon>Pucciniomycetes</taxon>
        <taxon>Pucciniales</taxon>
        <taxon>Pucciniaceae</taxon>
        <taxon>Puccinia</taxon>
    </lineage>
</organism>
<feature type="region of interest" description="Disordered" evidence="1">
    <location>
        <begin position="141"/>
        <end position="218"/>
    </location>
</feature>
<dbReference type="Pfam" id="PF20231">
    <property type="entry name" value="DUF6589"/>
    <property type="match status" value="1"/>
</dbReference>
<feature type="domain" description="DUF6589" evidence="2">
    <location>
        <begin position="399"/>
        <end position="777"/>
    </location>
</feature>
<feature type="compositionally biased region" description="Acidic residues" evidence="1">
    <location>
        <begin position="143"/>
        <end position="158"/>
    </location>
</feature>
<proteinExistence type="predicted"/>
<gene>
    <name evidence="3" type="ORF">PCASD_02823</name>
</gene>
<accession>A0A2N5VFX0</accession>
<comment type="caution">
    <text evidence="3">The sequence shown here is derived from an EMBL/GenBank/DDBJ whole genome shotgun (WGS) entry which is preliminary data.</text>
</comment>
<evidence type="ECO:0000313" key="4">
    <source>
        <dbReference type="Proteomes" id="UP000235392"/>
    </source>
</evidence>
<feature type="compositionally biased region" description="Polar residues" evidence="1">
    <location>
        <begin position="159"/>
        <end position="168"/>
    </location>
</feature>
<dbReference type="InterPro" id="IPR046496">
    <property type="entry name" value="DUF6589"/>
</dbReference>
<feature type="compositionally biased region" description="Polar residues" evidence="1">
    <location>
        <begin position="201"/>
        <end position="213"/>
    </location>
</feature>